<dbReference type="Gene3D" id="3.90.1140.10">
    <property type="entry name" value="Cyclic phosphodiesterase"/>
    <property type="match status" value="1"/>
</dbReference>
<proteinExistence type="predicted"/>
<dbReference type="InterPro" id="IPR009097">
    <property type="entry name" value="Cyclic_Pdiesterase"/>
</dbReference>
<sequence length="182" mass="20885">MLGYNSEDIEAVSPNRYAVVMLLPEGLDQMIAPIREKYDPDFNAISAHISVVFPFQTNKTLDDVSRVVKRVTEKTKSIQVELSSIGDFYPNFPIVFWCVKRNQQIDELYKSLYAGLDLALPHKQFFPHVTVAREISQHRVMMVKEKIVPYLSDETFSADSVELVSPVANRQWVSVRTFPFRG</sequence>
<evidence type="ECO:0000313" key="1">
    <source>
        <dbReference type="EMBL" id="AOR51118.1"/>
    </source>
</evidence>
<dbReference type="PANTHER" id="PTHR40037:SF1">
    <property type="entry name" value="PHOSPHOESTERASE SAOUHSC_00951-RELATED"/>
    <property type="match status" value="1"/>
</dbReference>
<organism evidence="1">
    <name type="scientific">uncultured bacterium pAW1</name>
    <dbReference type="NCBI Taxonomy" id="1781155"/>
    <lineage>
        <taxon>Bacteria</taxon>
        <taxon>environmental samples</taxon>
    </lineage>
</organism>
<reference evidence="1" key="1">
    <citation type="journal article" date="2016" name="Sci. Rep.">
        <title>Triclosan Resistome from Metagenome Reveals Diverse Enoyl Acyl Carrier Protein Reductases and Selective Enrichment of Triclosan Resistance Genes.</title>
        <authorList>
            <person name="Khan R."/>
            <person name="Kong H.G."/>
            <person name="Jung Y.H."/>
            <person name="Choi J."/>
            <person name="Baek K.Y."/>
            <person name="Hwang E.C."/>
            <person name="Lee S.W."/>
        </authorList>
    </citation>
    <scope>NUCLEOTIDE SEQUENCE</scope>
</reference>
<dbReference type="InterPro" id="IPR050580">
    <property type="entry name" value="2H_phosphoesterase_YjcG-like"/>
</dbReference>
<dbReference type="EMBL" id="KT982360">
    <property type="protein sequence ID" value="AOR51118.1"/>
    <property type="molecule type" value="Genomic_DNA"/>
</dbReference>
<dbReference type="SUPFAM" id="SSF55144">
    <property type="entry name" value="LigT-like"/>
    <property type="match status" value="1"/>
</dbReference>
<accession>A0A1C9U4Q5</accession>
<dbReference type="PANTHER" id="PTHR40037">
    <property type="entry name" value="PHOSPHOESTERASE YJCG-RELATED"/>
    <property type="match status" value="1"/>
</dbReference>
<dbReference type="AlphaFoldDB" id="A0A1C9U4Q5"/>
<name>A0A1C9U4Q5_9BACT</name>
<evidence type="ECO:0008006" key="2">
    <source>
        <dbReference type="Google" id="ProtNLM"/>
    </source>
</evidence>
<dbReference type="Pfam" id="PF13563">
    <property type="entry name" value="2_5_RNA_ligase2"/>
    <property type="match status" value="1"/>
</dbReference>
<protein>
    <recommendedName>
        <fullName evidence="2">2'-5' RNA ligase</fullName>
    </recommendedName>
</protein>